<organism evidence="2 3">
    <name type="scientific">Anopheles minimus</name>
    <dbReference type="NCBI Taxonomy" id="112268"/>
    <lineage>
        <taxon>Eukaryota</taxon>
        <taxon>Metazoa</taxon>
        <taxon>Ecdysozoa</taxon>
        <taxon>Arthropoda</taxon>
        <taxon>Hexapoda</taxon>
        <taxon>Insecta</taxon>
        <taxon>Pterygota</taxon>
        <taxon>Neoptera</taxon>
        <taxon>Endopterygota</taxon>
        <taxon>Diptera</taxon>
        <taxon>Nematocera</taxon>
        <taxon>Culicoidea</taxon>
        <taxon>Culicidae</taxon>
        <taxon>Anophelinae</taxon>
        <taxon>Anopheles</taxon>
    </lineage>
</organism>
<feature type="compositionally biased region" description="Low complexity" evidence="1">
    <location>
        <begin position="116"/>
        <end position="126"/>
    </location>
</feature>
<reference evidence="3" key="1">
    <citation type="submission" date="2013-03" db="EMBL/GenBank/DDBJ databases">
        <title>The Genome Sequence of Anopheles minimus MINIMUS1.</title>
        <authorList>
            <consortium name="The Broad Institute Genomics Platform"/>
            <person name="Neafsey D.E."/>
            <person name="Walton C."/>
            <person name="Walker B."/>
            <person name="Young S.K."/>
            <person name="Zeng Q."/>
            <person name="Gargeya S."/>
            <person name="Fitzgerald M."/>
            <person name="Haas B."/>
            <person name="Abouelleil A."/>
            <person name="Allen A.W."/>
            <person name="Alvarado L."/>
            <person name="Arachchi H.M."/>
            <person name="Berlin A.M."/>
            <person name="Chapman S.B."/>
            <person name="Gainer-Dewar J."/>
            <person name="Goldberg J."/>
            <person name="Griggs A."/>
            <person name="Gujja S."/>
            <person name="Hansen M."/>
            <person name="Howarth C."/>
            <person name="Imamovic A."/>
            <person name="Ireland A."/>
            <person name="Larimer J."/>
            <person name="McCowan C."/>
            <person name="Murphy C."/>
            <person name="Pearson M."/>
            <person name="Poon T.W."/>
            <person name="Priest M."/>
            <person name="Roberts A."/>
            <person name="Saif S."/>
            <person name="Shea T."/>
            <person name="Sisk P."/>
            <person name="Sykes S."/>
            <person name="Wortman J."/>
            <person name="Nusbaum C."/>
            <person name="Birren B."/>
        </authorList>
    </citation>
    <scope>NUCLEOTIDE SEQUENCE [LARGE SCALE GENOMIC DNA]</scope>
    <source>
        <strain evidence="3">MINIMUS1</strain>
    </source>
</reference>
<dbReference type="AlphaFoldDB" id="A0A182W674"/>
<accession>A0A182W674</accession>
<sequence>MAPSPMIFQASSPAVPTLPIIDVPGELSNVTARFANTLTDLRSGIMNGTQQAVGELQKELAVLKSLAAPVDEGFASGLDSLVSGFGVPSSTVKATEKQEDIPDKVKQQTPPEDEPSPFSLSSLFGF</sequence>
<dbReference type="EnsemblMetazoa" id="AMIN005840-RA">
    <property type="protein sequence ID" value="AMIN005840-PA"/>
    <property type="gene ID" value="AMIN005840"/>
</dbReference>
<protein>
    <submittedName>
        <fullName evidence="2">Uncharacterized protein</fullName>
    </submittedName>
</protein>
<feature type="compositionally biased region" description="Basic and acidic residues" evidence="1">
    <location>
        <begin position="94"/>
        <end position="106"/>
    </location>
</feature>
<evidence type="ECO:0000313" key="2">
    <source>
        <dbReference type="EnsemblMetazoa" id="AMIN005840-PA"/>
    </source>
</evidence>
<dbReference type="Proteomes" id="UP000075920">
    <property type="component" value="Unassembled WGS sequence"/>
</dbReference>
<name>A0A182W674_9DIPT</name>
<proteinExistence type="predicted"/>
<dbReference type="VEuPathDB" id="VectorBase:AMIN005840"/>
<feature type="region of interest" description="Disordered" evidence="1">
    <location>
        <begin position="92"/>
        <end position="126"/>
    </location>
</feature>
<reference evidence="2" key="2">
    <citation type="submission" date="2020-05" db="UniProtKB">
        <authorList>
            <consortium name="EnsemblMetazoa"/>
        </authorList>
    </citation>
    <scope>IDENTIFICATION</scope>
    <source>
        <strain evidence="2">MINIMUS1</strain>
    </source>
</reference>
<keyword evidence="3" id="KW-1185">Reference proteome</keyword>
<evidence type="ECO:0000256" key="1">
    <source>
        <dbReference type="SAM" id="MobiDB-lite"/>
    </source>
</evidence>
<evidence type="ECO:0000313" key="3">
    <source>
        <dbReference type="Proteomes" id="UP000075920"/>
    </source>
</evidence>